<gene>
    <name evidence="7" type="primary">mmpS3</name>
    <name evidence="7" type="ORF">C1Y40_05276</name>
</gene>
<organism evidence="7 8">
    <name type="scientific">Mycobacterium talmoniae</name>
    <dbReference type="NCBI Taxonomy" id="1858794"/>
    <lineage>
        <taxon>Bacteria</taxon>
        <taxon>Bacillati</taxon>
        <taxon>Actinomycetota</taxon>
        <taxon>Actinomycetes</taxon>
        <taxon>Mycobacteriales</taxon>
        <taxon>Mycobacteriaceae</taxon>
        <taxon>Mycobacterium</taxon>
    </lineage>
</organism>
<evidence type="ECO:0000256" key="2">
    <source>
        <dbReference type="ARBA" id="ARBA00007531"/>
    </source>
</evidence>
<dbReference type="InterPro" id="IPR008693">
    <property type="entry name" value="MmpS"/>
</dbReference>
<evidence type="ECO:0000256" key="5">
    <source>
        <dbReference type="ARBA" id="ARBA00022989"/>
    </source>
</evidence>
<keyword evidence="5" id="KW-1133">Transmembrane helix</keyword>
<evidence type="ECO:0000313" key="7">
    <source>
        <dbReference type="EMBL" id="PQM44568.1"/>
    </source>
</evidence>
<dbReference type="Gene3D" id="2.60.40.2880">
    <property type="entry name" value="MmpS1-5, C-terminal soluble domain"/>
    <property type="match status" value="1"/>
</dbReference>
<keyword evidence="6" id="KW-0472">Membrane</keyword>
<dbReference type="Pfam" id="PF05423">
    <property type="entry name" value="Mycobact_memb"/>
    <property type="match status" value="1"/>
</dbReference>
<evidence type="ECO:0000256" key="3">
    <source>
        <dbReference type="ARBA" id="ARBA00022475"/>
    </source>
</evidence>
<protein>
    <submittedName>
        <fullName evidence="7">Putative transport accessory protein MmpS3</fullName>
    </submittedName>
</protein>
<keyword evidence="3" id="KW-1003">Cell membrane</keyword>
<name>A0A2S8BD37_9MYCO</name>
<evidence type="ECO:0000256" key="4">
    <source>
        <dbReference type="ARBA" id="ARBA00022692"/>
    </source>
</evidence>
<sequence length="91" mass="9562">MNPRTVVYQVTGTKQLLDLVSVVYTDGQGLPHTDVNVSLPWTKSVVLEPGVGVESVTATSLFGQLNCSIVNATGQPIAVSANNSMIATCTR</sequence>
<dbReference type="EMBL" id="PPEA01000766">
    <property type="protein sequence ID" value="PQM44568.1"/>
    <property type="molecule type" value="Genomic_DNA"/>
</dbReference>
<comment type="similarity">
    <text evidence="2">Belongs to the MmpS family.</text>
</comment>
<keyword evidence="4" id="KW-0812">Transmembrane</keyword>
<dbReference type="Proteomes" id="UP000238296">
    <property type="component" value="Unassembled WGS sequence"/>
</dbReference>
<evidence type="ECO:0000313" key="8">
    <source>
        <dbReference type="Proteomes" id="UP000238296"/>
    </source>
</evidence>
<proteinExistence type="inferred from homology"/>
<dbReference type="AlphaFoldDB" id="A0A2S8BD37"/>
<evidence type="ECO:0000256" key="6">
    <source>
        <dbReference type="ARBA" id="ARBA00023136"/>
    </source>
</evidence>
<comment type="caution">
    <text evidence="7">The sequence shown here is derived from an EMBL/GenBank/DDBJ whole genome shotgun (WGS) entry which is preliminary data.</text>
</comment>
<comment type="subcellular location">
    <subcellularLocation>
        <location evidence="1">Cell membrane</location>
    </subcellularLocation>
</comment>
<evidence type="ECO:0000256" key="1">
    <source>
        <dbReference type="ARBA" id="ARBA00004236"/>
    </source>
</evidence>
<reference evidence="7 8" key="1">
    <citation type="journal article" date="2017" name="Int. J. Syst. Evol. Microbiol.">
        <title>Mycobacterium talmoniae sp. nov., a slowly growing mycobacterium isolated from human respiratory samples.</title>
        <authorList>
            <person name="Davidson R.M."/>
            <person name="DeGroote M.A."/>
            <person name="Marola J.L."/>
            <person name="Buss S."/>
            <person name="Jones V."/>
            <person name="McNeil M.R."/>
            <person name="Freifeld A.G."/>
            <person name="Elaine Epperson L."/>
            <person name="Hasan N.A."/>
            <person name="Jackson M."/>
            <person name="Iwen P.C."/>
            <person name="Salfinger M."/>
            <person name="Strong M."/>
        </authorList>
    </citation>
    <scope>NUCLEOTIDE SEQUENCE [LARGE SCALE GENOMIC DNA]</scope>
    <source>
        <strain evidence="7 8">ATCC BAA-2683</strain>
    </source>
</reference>
<accession>A0A2S8BD37</accession>
<dbReference type="GO" id="GO:0005886">
    <property type="term" value="C:plasma membrane"/>
    <property type="evidence" value="ECO:0007669"/>
    <property type="project" value="UniProtKB-SubCell"/>
</dbReference>
<dbReference type="InterPro" id="IPR038468">
    <property type="entry name" value="MmpS_C"/>
</dbReference>